<accession>A0ABM1F1X3</accession>
<sequence>MPRPPSPPATEKRRSPSIIVESPDEEAEAVAAETGTVPEMQAPPTYGVAPPPPDEAHSMRRGSLKRVVAATGTLSETTVAPPTYGVAPPLSEGQSMRRGSLKRVAAATGTLSETTVAPPFPVAAPPPPAYQDAVPVDISSQNVAKYGDLELFLSGQRM</sequence>
<proteinExistence type="predicted"/>
<gene>
    <name evidence="3" type="primary">LOC106818233</name>
</gene>
<protein>
    <submittedName>
        <fullName evidence="3">Uncharacterized protein LOC106818233</fullName>
    </submittedName>
</protein>
<keyword evidence="2" id="KW-1185">Reference proteome</keyword>
<dbReference type="Proteomes" id="UP000695022">
    <property type="component" value="Unplaced"/>
</dbReference>
<name>A0ABM1F1X3_PRICU</name>
<feature type="region of interest" description="Disordered" evidence="1">
    <location>
        <begin position="1"/>
        <end position="104"/>
    </location>
</feature>
<reference evidence="3" key="1">
    <citation type="submission" date="2025-08" db="UniProtKB">
        <authorList>
            <consortium name="RefSeq"/>
        </authorList>
    </citation>
    <scope>IDENTIFICATION</scope>
</reference>
<evidence type="ECO:0000313" key="2">
    <source>
        <dbReference type="Proteomes" id="UP000695022"/>
    </source>
</evidence>
<feature type="region of interest" description="Disordered" evidence="1">
    <location>
        <begin position="110"/>
        <end position="129"/>
    </location>
</feature>
<organism evidence="2 3">
    <name type="scientific">Priapulus caudatus</name>
    <name type="common">Priapulid worm</name>
    <dbReference type="NCBI Taxonomy" id="37621"/>
    <lineage>
        <taxon>Eukaryota</taxon>
        <taxon>Metazoa</taxon>
        <taxon>Ecdysozoa</taxon>
        <taxon>Scalidophora</taxon>
        <taxon>Priapulida</taxon>
        <taxon>Priapulimorpha</taxon>
        <taxon>Priapulimorphida</taxon>
        <taxon>Priapulidae</taxon>
        <taxon>Priapulus</taxon>
    </lineage>
</organism>
<dbReference type="GeneID" id="106818233"/>
<evidence type="ECO:0000313" key="3">
    <source>
        <dbReference type="RefSeq" id="XP_014678444.1"/>
    </source>
</evidence>
<feature type="compositionally biased region" description="Pro residues" evidence="1">
    <location>
        <begin position="118"/>
        <end position="129"/>
    </location>
</feature>
<evidence type="ECO:0000256" key="1">
    <source>
        <dbReference type="SAM" id="MobiDB-lite"/>
    </source>
</evidence>
<dbReference type="RefSeq" id="XP_014678444.1">
    <property type="nucleotide sequence ID" value="XM_014822958.1"/>
</dbReference>